<keyword evidence="1" id="KW-0812">Transmembrane</keyword>
<evidence type="ECO:0000313" key="2">
    <source>
        <dbReference type="EMBL" id="SOC21103.1"/>
    </source>
</evidence>
<proteinExistence type="predicted"/>
<gene>
    <name evidence="2" type="ORF">SAMN05428964_103304</name>
</gene>
<keyword evidence="1" id="KW-0472">Membrane</keyword>
<evidence type="ECO:0000313" key="3">
    <source>
        <dbReference type="Proteomes" id="UP000219068"/>
    </source>
</evidence>
<reference evidence="2 3" key="1">
    <citation type="submission" date="2017-08" db="EMBL/GenBank/DDBJ databases">
        <authorList>
            <person name="de Groot N.N."/>
        </authorList>
    </citation>
    <scope>NUCLEOTIDE SEQUENCE [LARGE SCALE GENOMIC DNA]</scope>
    <source>
        <strain evidence="2 3">USBA 78</strain>
    </source>
</reference>
<keyword evidence="1" id="KW-1133">Transmembrane helix</keyword>
<feature type="transmembrane region" description="Helical" evidence="1">
    <location>
        <begin position="6"/>
        <end position="23"/>
    </location>
</feature>
<feature type="transmembrane region" description="Helical" evidence="1">
    <location>
        <begin position="30"/>
        <end position="50"/>
    </location>
</feature>
<name>A0A285TG96_9PROT</name>
<dbReference type="AlphaFoldDB" id="A0A285TG96"/>
<sequence>MTNRVFGFIWCIIFMIVALLPLRHNGDPRWIFAAAAVLLACFSTFLPNALSPLNRAWTRFGMVMHTIISEIALFVIYYGVITPGGLLLRVFGRHSVTKDFDQAADSYWKSHDNETTDFTKPY</sequence>
<evidence type="ECO:0000256" key="1">
    <source>
        <dbReference type="SAM" id="Phobius"/>
    </source>
</evidence>
<accession>A0A285TG96</accession>
<feature type="transmembrane region" description="Helical" evidence="1">
    <location>
        <begin position="62"/>
        <end position="88"/>
    </location>
</feature>
<protein>
    <submittedName>
        <fullName evidence="2">Uncharacterized protein</fullName>
    </submittedName>
</protein>
<dbReference type="Proteomes" id="UP000219068">
    <property type="component" value="Unassembled WGS sequence"/>
</dbReference>
<organism evidence="2 3">
    <name type="scientific">Thalassospira xiamenensis</name>
    <dbReference type="NCBI Taxonomy" id="220697"/>
    <lineage>
        <taxon>Bacteria</taxon>
        <taxon>Pseudomonadati</taxon>
        <taxon>Pseudomonadota</taxon>
        <taxon>Alphaproteobacteria</taxon>
        <taxon>Rhodospirillales</taxon>
        <taxon>Thalassospiraceae</taxon>
        <taxon>Thalassospira</taxon>
    </lineage>
</organism>
<dbReference type="EMBL" id="OBMM01000003">
    <property type="protein sequence ID" value="SOC21103.1"/>
    <property type="molecule type" value="Genomic_DNA"/>
</dbReference>